<dbReference type="PANTHER" id="PTHR43798:SF33">
    <property type="entry name" value="HYDROLASE, PUTATIVE (AFU_ORTHOLOGUE AFUA_2G14860)-RELATED"/>
    <property type="match status" value="1"/>
</dbReference>
<evidence type="ECO:0000313" key="3">
    <source>
        <dbReference type="Proteomes" id="UP000682403"/>
    </source>
</evidence>
<keyword evidence="2" id="KW-0378">Hydrolase</keyword>
<sequence>MDLHAEVQGSGRPVILIHGPGTDLREWVFIIPYLLKTCQVIAYDVRGSGKSPSPVEPMNLVDDLRMLMDGLHIEKATLVGHSRGGQVAADFALTDPSRIEKLILISPSLTGYEYSQQYNFWMNKINSAPRDINGIAEHIMNGPHHSIIKTSEHFALFGEMMRTYVRKALTEWKSYEIIWPEPPAIQRLKEMQAATLFIQGTKEFEDMYQIREHYDKIPSIEFVIIPRADHMSTLTHPEEIAENILEFIKEEAKH</sequence>
<evidence type="ECO:0000313" key="2">
    <source>
        <dbReference type="EMBL" id="MBS2968229.1"/>
    </source>
</evidence>
<keyword evidence="3" id="KW-1185">Reference proteome</keyword>
<dbReference type="InterPro" id="IPR029058">
    <property type="entry name" value="AB_hydrolase_fold"/>
</dbReference>
<feature type="domain" description="AB hydrolase-1" evidence="1">
    <location>
        <begin position="13"/>
        <end position="123"/>
    </location>
</feature>
<dbReference type="Gene3D" id="3.40.50.1820">
    <property type="entry name" value="alpha/beta hydrolase"/>
    <property type="match status" value="1"/>
</dbReference>
<name>A0ABS5LBX2_9BACI</name>
<protein>
    <submittedName>
        <fullName evidence="2">Alpha/beta hydrolase</fullName>
    </submittedName>
</protein>
<dbReference type="InterPro" id="IPR000073">
    <property type="entry name" value="AB_hydrolase_1"/>
</dbReference>
<organism evidence="2 3">
    <name type="scientific">Metabacillus flavus</name>
    <dbReference type="NCBI Taxonomy" id="2823519"/>
    <lineage>
        <taxon>Bacteria</taxon>
        <taxon>Bacillati</taxon>
        <taxon>Bacillota</taxon>
        <taxon>Bacilli</taxon>
        <taxon>Bacillales</taxon>
        <taxon>Bacillaceae</taxon>
        <taxon>Metabacillus</taxon>
    </lineage>
</organism>
<reference evidence="2 3" key="1">
    <citation type="submission" date="2021-04" db="EMBL/GenBank/DDBJ databases">
        <title>Metabacillus sp. strain KIGAM252 whole genome sequence.</title>
        <authorList>
            <person name="Seo M.-J."/>
            <person name="Cho E.-S."/>
            <person name="Hwang C.Y."/>
            <person name="Yoon D.J."/>
        </authorList>
    </citation>
    <scope>NUCLEOTIDE SEQUENCE [LARGE SCALE GENOMIC DNA]</scope>
    <source>
        <strain evidence="2 3">KIGAM252</strain>
    </source>
</reference>
<dbReference type="PRINTS" id="PR00111">
    <property type="entry name" value="ABHYDROLASE"/>
</dbReference>
<evidence type="ECO:0000259" key="1">
    <source>
        <dbReference type="Pfam" id="PF00561"/>
    </source>
</evidence>
<proteinExistence type="predicted"/>
<accession>A0ABS5LBX2</accession>
<dbReference type="PANTHER" id="PTHR43798">
    <property type="entry name" value="MONOACYLGLYCEROL LIPASE"/>
    <property type="match status" value="1"/>
</dbReference>
<dbReference type="SUPFAM" id="SSF53474">
    <property type="entry name" value="alpha/beta-Hydrolases"/>
    <property type="match status" value="1"/>
</dbReference>
<dbReference type="Pfam" id="PF00561">
    <property type="entry name" value="Abhydrolase_1"/>
    <property type="match status" value="1"/>
</dbReference>
<dbReference type="GO" id="GO:0016787">
    <property type="term" value="F:hydrolase activity"/>
    <property type="evidence" value="ECO:0007669"/>
    <property type="project" value="UniProtKB-KW"/>
</dbReference>
<gene>
    <name evidence="2" type="ORF">J9317_05595</name>
</gene>
<dbReference type="Proteomes" id="UP000682403">
    <property type="component" value="Unassembled WGS sequence"/>
</dbReference>
<dbReference type="EMBL" id="JAGVRK010000001">
    <property type="protein sequence ID" value="MBS2968229.1"/>
    <property type="molecule type" value="Genomic_DNA"/>
</dbReference>
<comment type="caution">
    <text evidence="2">The sequence shown here is derived from an EMBL/GenBank/DDBJ whole genome shotgun (WGS) entry which is preliminary data.</text>
</comment>
<dbReference type="RefSeq" id="WP_211556889.1">
    <property type="nucleotide sequence ID" value="NZ_JAGVRK010000001.1"/>
</dbReference>
<dbReference type="InterPro" id="IPR050266">
    <property type="entry name" value="AB_hydrolase_sf"/>
</dbReference>